<gene>
    <name evidence="1" type="ORF">CINCED_3A002336</name>
</gene>
<accession>A0A5E4MD19</accession>
<proteinExistence type="predicted"/>
<dbReference type="OrthoDB" id="10063284at2759"/>
<dbReference type="Proteomes" id="UP000325440">
    <property type="component" value="Unassembled WGS sequence"/>
</dbReference>
<evidence type="ECO:0000313" key="1">
    <source>
        <dbReference type="EMBL" id="VVC30162.1"/>
    </source>
</evidence>
<reference evidence="1 2" key="1">
    <citation type="submission" date="2019-08" db="EMBL/GenBank/DDBJ databases">
        <authorList>
            <person name="Alioto T."/>
            <person name="Alioto T."/>
            <person name="Gomez Garrido J."/>
        </authorList>
    </citation>
    <scope>NUCLEOTIDE SEQUENCE [LARGE SCALE GENOMIC DNA]</scope>
</reference>
<dbReference type="EMBL" id="CABPRJ010000507">
    <property type="protein sequence ID" value="VVC30162.1"/>
    <property type="molecule type" value="Genomic_DNA"/>
</dbReference>
<dbReference type="PANTHER" id="PTHR45749:SF21">
    <property type="entry name" value="DUF4371 DOMAIN-CONTAINING PROTEIN"/>
    <property type="match status" value="1"/>
</dbReference>
<organism evidence="1 2">
    <name type="scientific">Cinara cedri</name>
    <dbReference type="NCBI Taxonomy" id="506608"/>
    <lineage>
        <taxon>Eukaryota</taxon>
        <taxon>Metazoa</taxon>
        <taxon>Ecdysozoa</taxon>
        <taxon>Arthropoda</taxon>
        <taxon>Hexapoda</taxon>
        <taxon>Insecta</taxon>
        <taxon>Pterygota</taxon>
        <taxon>Neoptera</taxon>
        <taxon>Paraneoptera</taxon>
        <taxon>Hemiptera</taxon>
        <taxon>Sternorrhyncha</taxon>
        <taxon>Aphidomorpha</taxon>
        <taxon>Aphidoidea</taxon>
        <taxon>Aphididae</taxon>
        <taxon>Lachninae</taxon>
        <taxon>Cinara</taxon>
    </lineage>
</organism>
<keyword evidence="2" id="KW-1185">Reference proteome</keyword>
<name>A0A5E4MD19_9HEMI</name>
<dbReference type="PANTHER" id="PTHR45749">
    <property type="match status" value="1"/>
</dbReference>
<sequence>MIDSTQDTRVLDQLVICVRYLYKGKVQERLLSLVVSSDSSGLALFNLLCNVLSIPKNLSLTDVIGCSFDGSANMKGAYNGLQAYMKNSNP</sequence>
<protein>
    <submittedName>
        <fullName evidence="1">Uncharacterized protein</fullName>
    </submittedName>
</protein>
<dbReference type="AlphaFoldDB" id="A0A5E4MD19"/>
<evidence type="ECO:0000313" key="2">
    <source>
        <dbReference type="Proteomes" id="UP000325440"/>
    </source>
</evidence>